<gene>
    <name evidence="1" type="ORF">NCTC8284_00626</name>
</gene>
<dbReference type="EMBL" id="LR134405">
    <property type="protein sequence ID" value="VEH65481.1"/>
    <property type="molecule type" value="Genomic_DNA"/>
</dbReference>
<dbReference type="Proteomes" id="UP000278733">
    <property type="component" value="Chromosome"/>
</dbReference>
<accession>A0A3S4UMS2</accession>
<name>A0A3S4UMS2_9PAST</name>
<proteinExistence type="predicted"/>
<dbReference type="KEGG" id="rpne:NCTC8284_00626"/>
<evidence type="ECO:0000313" key="1">
    <source>
        <dbReference type="EMBL" id="VEH65481.1"/>
    </source>
</evidence>
<reference evidence="1 2" key="1">
    <citation type="submission" date="2018-12" db="EMBL/GenBank/DDBJ databases">
        <authorList>
            <consortium name="Pathogen Informatics"/>
        </authorList>
    </citation>
    <scope>NUCLEOTIDE SEQUENCE [LARGE SCALE GENOMIC DNA]</scope>
    <source>
        <strain evidence="1 2">NCTC8284</strain>
    </source>
</reference>
<organism evidence="1 2">
    <name type="scientific">Rodentibacter pneumotropicus</name>
    <dbReference type="NCBI Taxonomy" id="758"/>
    <lineage>
        <taxon>Bacteria</taxon>
        <taxon>Pseudomonadati</taxon>
        <taxon>Pseudomonadota</taxon>
        <taxon>Gammaproteobacteria</taxon>
        <taxon>Pasteurellales</taxon>
        <taxon>Pasteurellaceae</taxon>
        <taxon>Rodentibacter</taxon>
    </lineage>
</organism>
<dbReference type="RefSeq" id="WP_143541436.1">
    <property type="nucleotide sequence ID" value="NZ_MJMB01000002.1"/>
</dbReference>
<sequence length="56" mass="6359">MTKTDVAQQIVDIQTLLEIAKDNVLEEKNDDALKLLHQASREMKTVAWRIVPVLGE</sequence>
<evidence type="ECO:0000313" key="2">
    <source>
        <dbReference type="Proteomes" id="UP000278733"/>
    </source>
</evidence>
<protein>
    <submittedName>
        <fullName evidence="1">Uncharacterized protein</fullName>
    </submittedName>
</protein>
<dbReference type="AlphaFoldDB" id="A0A3S4UMS2"/>